<accession>A0A0M5M2L0</accession>
<evidence type="ECO:0000313" key="2">
    <source>
        <dbReference type="EMBL" id="ALF05412.1"/>
    </source>
</evidence>
<gene>
    <name evidence="1" type="ORF">VACV_IOC_B141_191</name>
    <name evidence="2" type="ORF">VACV_IOC_B388_191</name>
</gene>
<protein>
    <submittedName>
        <fullName evidence="2">Truncated semaphorin-like protein</fullName>
    </submittedName>
</protein>
<organism evidence="2 4">
    <name type="scientific">Vaccinia virus</name>
    <name type="common">VACV</name>
    <name type="synonym">Orthopoxvirus vaccinia</name>
    <dbReference type="NCBI Taxonomy" id="10245"/>
    <lineage>
        <taxon>Viruses</taxon>
        <taxon>Varidnaviria</taxon>
        <taxon>Bamfordvirae</taxon>
        <taxon>Nucleocytoviricota</taxon>
        <taxon>Pokkesviricetes</taxon>
        <taxon>Chitovirales</taxon>
        <taxon>Poxviridae</taxon>
        <taxon>Chordopoxvirinae</taxon>
        <taxon>Orthopoxvirus</taxon>
    </lineage>
</organism>
<dbReference type="Proteomes" id="UP000181484">
    <property type="component" value="Segment"/>
</dbReference>
<dbReference type="EMBL" id="KT184691">
    <property type="protein sequence ID" value="ALF05412.1"/>
    <property type="molecule type" value="Genomic_DNA"/>
</dbReference>
<evidence type="ECO:0000313" key="1">
    <source>
        <dbReference type="EMBL" id="ALF05161.1"/>
    </source>
</evidence>
<evidence type="ECO:0000313" key="3">
    <source>
        <dbReference type="Proteomes" id="UP000097422"/>
    </source>
</evidence>
<dbReference type="EMBL" id="KT184690">
    <property type="protein sequence ID" value="ALF05161.1"/>
    <property type="molecule type" value="Genomic_DNA"/>
</dbReference>
<proteinExistence type="predicted"/>
<evidence type="ECO:0000313" key="4">
    <source>
        <dbReference type="Proteomes" id="UP000181484"/>
    </source>
</evidence>
<name>A0A0M5M2L0_VACCV</name>
<reference evidence="3 4" key="1">
    <citation type="journal article" date="2015" name="J. Virol.">
        <title>Genomic Analysis, Phenotype, and Virulence of the Historical Brazilian Smallpox Vaccine Strain IOC: Implications for the Origins and Evolutionary Relationships of Vaccinia Virus.</title>
        <authorList>
            <person name="Medaglia M.L."/>
            <person name="Moussatche N."/>
            <person name="Nitsche A."/>
            <person name="Dabrowski P.W."/>
            <person name="Li Y."/>
            <person name="Damon I.K."/>
            <person name="Lucas C.G."/>
            <person name="Arruda L.B."/>
            <person name="Damaso C.R."/>
        </authorList>
    </citation>
    <scope>NUCLEOTIDE SEQUENCE [LARGE SCALE GENOMIC DNA]</scope>
    <source>
        <strain evidence="2">IOC</strain>
    </source>
</reference>
<dbReference type="Proteomes" id="UP000097422">
    <property type="component" value="Genome"/>
</dbReference>
<sequence length="40" mass="4436">MVTSKPLFIADIGIGVGMPRMKKYLKCNLNSSTPHDNEQT</sequence>
<reference evidence="2" key="2">
    <citation type="submission" date="2015-06" db="EMBL/GenBank/DDBJ databases">
        <authorList>
            <person name="Hoefler B.C."/>
            <person name="Straight P.D."/>
        </authorList>
    </citation>
    <scope>NUCLEOTIDE SEQUENCE</scope>
    <source>
        <strain evidence="2">IOC</strain>
    </source>
</reference>